<accession>A0A0J7K6A9</accession>
<dbReference type="EMBL" id="LBMM01013292">
    <property type="protein sequence ID" value="KMQ85721.1"/>
    <property type="molecule type" value="Genomic_DNA"/>
</dbReference>
<keyword evidence="2" id="KW-1185">Reference proteome</keyword>
<organism evidence="1 2">
    <name type="scientific">Lasius niger</name>
    <name type="common">Black garden ant</name>
    <dbReference type="NCBI Taxonomy" id="67767"/>
    <lineage>
        <taxon>Eukaryota</taxon>
        <taxon>Metazoa</taxon>
        <taxon>Ecdysozoa</taxon>
        <taxon>Arthropoda</taxon>
        <taxon>Hexapoda</taxon>
        <taxon>Insecta</taxon>
        <taxon>Pterygota</taxon>
        <taxon>Neoptera</taxon>
        <taxon>Endopterygota</taxon>
        <taxon>Hymenoptera</taxon>
        <taxon>Apocrita</taxon>
        <taxon>Aculeata</taxon>
        <taxon>Formicoidea</taxon>
        <taxon>Formicidae</taxon>
        <taxon>Formicinae</taxon>
        <taxon>Lasius</taxon>
        <taxon>Lasius</taxon>
    </lineage>
</organism>
<comment type="caution">
    <text evidence="1">The sequence shown here is derived from an EMBL/GenBank/DDBJ whole genome shotgun (WGS) entry which is preliminary data.</text>
</comment>
<sequence length="293" mass="33315">MAGEDKSFICRNIGSGDYYIGYIPPYSALKDAGLETSLSRCHIIVEKSTWETLNEVDTETKDVREAVAESMGFDNFDSAPQAFTVVALSVLILIGKNVTEVNRDGWFRNRWKELAHVSSVSIDADRMEPPLLRPCQAIYSSSSSNHPISCLFKVMRTLASIIDDQNHVIFDRIIRLLQWAKMSHIWMIMDYIYDQNPDILNFPELNGPEVASMMVAIEFLKKYPKEDRAYLKLLYDHNDLMPLHSNNFTYFTAAAHAIAAITKTSIPILTQLITSRNQSNSEINNRTLRLAQN</sequence>
<gene>
    <name evidence="1" type="ORF">RF55_15554</name>
</gene>
<evidence type="ECO:0000313" key="2">
    <source>
        <dbReference type="Proteomes" id="UP000036403"/>
    </source>
</evidence>
<dbReference type="AlphaFoldDB" id="A0A0J7K6A9"/>
<name>A0A0J7K6A9_LASNI</name>
<dbReference type="Proteomes" id="UP000036403">
    <property type="component" value="Unassembled WGS sequence"/>
</dbReference>
<proteinExistence type="predicted"/>
<protein>
    <submittedName>
        <fullName evidence="1">Uncharacterized protein</fullName>
    </submittedName>
</protein>
<dbReference type="PaxDb" id="67767-A0A0J7K6A9"/>
<evidence type="ECO:0000313" key="1">
    <source>
        <dbReference type="EMBL" id="KMQ85721.1"/>
    </source>
</evidence>
<reference evidence="1 2" key="1">
    <citation type="submission" date="2015-04" db="EMBL/GenBank/DDBJ databases">
        <title>Lasius niger genome sequencing.</title>
        <authorList>
            <person name="Konorov E.A."/>
            <person name="Nikitin M.A."/>
            <person name="Kirill M.V."/>
            <person name="Chang P."/>
        </authorList>
    </citation>
    <scope>NUCLEOTIDE SEQUENCE [LARGE SCALE GENOMIC DNA]</scope>
    <source>
        <tissue evidence="1">Whole</tissue>
    </source>
</reference>